<dbReference type="EMBL" id="PP438412">
    <property type="protein sequence ID" value="XAI95500.1"/>
    <property type="molecule type" value="Genomic_DNA"/>
</dbReference>
<evidence type="ECO:0000313" key="2">
    <source>
        <dbReference type="Proteomes" id="UP001459105"/>
    </source>
</evidence>
<reference evidence="1" key="1">
    <citation type="submission" date="2024-03" db="EMBL/GenBank/DDBJ databases">
        <authorList>
            <person name="Lin W."/>
            <person name="Li D."/>
            <person name="Tong Y."/>
        </authorList>
    </citation>
    <scope>NUCLEOTIDE SEQUENCE</scope>
</reference>
<protein>
    <recommendedName>
        <fullName evidence="3">Secreted protein</fullName>
    </recommendedName>
</protein>
<organism evidence="1 2">
    <name type="scientific">Microcystis phage Mvi-JY20</name>
    <dbReference type="NCBI Taxonomy" id="3128146"/>
    <lineage>
        <taxon>Viruses</taxon>
        <taxon>Duplodnaviria</taxon>
        <taxon>Heunggongvirae</taxon>
        <taxon>Uroviricota</taxon>
        <taxon>Caudoviricetes</taxon>
    </lineage>
</organism>
<sequence>MVAARCAAYMASSVAVSTTSETVAAGSPSHLSVESPYDSRQVRLGAEGQRFRVRLNFPRKPNTVYPVCLRIVLRY</sequence>
<dbReference type="Proteomes" id="UP001459105">
    <property type="component" value="Segment"/>
</dbReference>
<accession>A0AAX4QGH6</accession>
<proteinExistence type="predicted"/>
<name>A0AAX4QGH6_9CAUD</name>
<evidence type="ECO:0000313" key="1">
    <source>
        <dbReference type="EMBL" id="XAI95500.1"/>
    </source>
</evidence>
<evidence type="ECO:0008006" key="3">
    <source>
        <dbReference type="Google" id="ProtNLM"/>
    </source>
</evidence>